<keyword evidence="4" id="KW-1003">Cell membrane</keyword>
<comment type="similarity">
    <text evidence="2">Belongs to the SWEET sugar transporter family.</text>
</comment>
<keyword evidence="9 10" id="KW-0472">Membrane</keyword>
<keyword evidence="6 10" id="KW-0812">Transmembrane</keyword>
<dbReference type="GO" id="GO:0051119">
    <property type="term" value="F:sugar transmembrane transporter activity"/>
    <property type="evidence" value="ECO:0007669"/>
    <property type="project" value="InterPro"/>
</dbReference>
<evidence type="ECO:0000256" key="6">
    <source>
        <dbReference type="ARBA" id="ARBA00022692"/>
    </source>
</evidence>
<dbReference type="OrthoDB" id="409725at2759"/>
<dbReference type="FunFam" id="1.20.1280.290:FF:000056">
    <property type="entry name" value="Sugar transporter SWEET1"/>
    <property type="match status" value="1"/>
</dbReference>
<evidence type="ECO:0000256" key="8">
    <source>
        <dbReference type="ARBA" id="ARBA00022989"/>
    </source>
</evidence>
<feature type="transmembrane region" description="Helical" evidence="10">
    <location>
        <begin position="144"/>
        <end position="162"/>
    </location>
</feature>
<keyword evidence="8 10" id="KW-1133">Transmembrane helix</keyword>
<dbReference type="InterPro" id="IPR047664">
    <property type="entry name" value="SWEET"/>
</dbReference>
<evidence type="ECO:0000256" key="2">
    <source>
        <dbReference type="ARBA" id="ARBA00007809"/>
    </source>
</evidence>
<evidence type="ECO:0000313" key="12">
    <source>
        <dbReference type="Proteomes" id="UP000673552"/>
    </source>
</evidence>
<dbReference type="RefSeq" id="XP_067177209.1">
    <property type="nucleotide sequence ID" value="XM_067320599.1"/>
</dbReference>
<dbReference type="Proteomes" id="UP000673552">
    <property type="component" value="Chromosome 28"/>
</dbReference>
<comment type="subcellular location">
    <subcellularLocation>
        <location evidence="1">Cell membrane</location>
        <topology evidence="1">Multi-pass membrane protein</topology>
    </subcellularLocation>
</comment>
<comment type="caution">
    <text evidence="11">The sequence shown here is derived from an EMBL/GenBank/DDBJ whole genome shotgun (WGS) entry which is preliminary data.</text>
</comment>
<evidence type="ECO:0000256" key="3">
    <source>
        <dbReference type="ARBA" id="ARBA00022448"/>
    </source>
</evidence>
<name>A0A836G395_9TRYP</name>
<evidence type="ECO:0000256" key="5">
    <source>
        <dbReference type="ARBA" id="ARBA00022597"/>
    </source>
</evidence>
<evidence type="ECO:0000256" key="7">
    <source>
        <dbReference type="ARBA" id="ARBA00022737"/>
    </source>
</evidence>
<accession>A0A836G395</accession>
<dbReference type="PANTHER" id="PTHR10791">
    <property type="entry name" value="RAG1-ACTIVATING PROTEIN 1"/>
    <property type="match status" value="1"/>
</dbReference>
<keyword evidence="7" id="KW-0677">Repeat</keyword>
<evidence type="ECO:0008006" key="13">
    <source>
        <dbReference type="Google" id="ProtNLM"/>
    </source>
</evidence>
<feature type="transmembrane region" description="Helical" evidence="10">
    <location>
        <begin position="110"/>
        <end position="132"/>
    </location>
</feature>
<dbReference type="Pfam" id="PF03083">
    <property type="entry name" value="MtN3_slv"/>
    <property type="match status" value="1"/>
</dbReference>
<feature type="transmembrane region" description="Helical" evidence="10">
    <location>
        <begin position="69"/>
        <end position="90"/>
    </location>
</feature>
<dbReference type="AlphaFoldDB" id="A0A836G395"/>
<dbReference type="GO" id="GO:0005886">
    <property type="term" value="C:plasma membrane"/>
    <property type="evidence" value="ECO:0007669"/>
    <property type="project" value="UniProtKB-SubCell"/>
</dbReference>
<feature type="transmembrane region" description="Helical" evidence="10">
    <location>
        <begin position="44"/>
        <end position="63"/>
    </location>
</feature>
<evidence type="ECO:0000256" key="10">
    <source>
        <dbReference type="SAM" id="Phobius"/>
    </source>
</evidence>
<gene>
    <name evidence="11" type="ORF">LSCM1_03046</name>
</gene>
<evidence type="ECO:0000256" key="9">
    <source>
        <dbReference type="ARBA" id="ARBA00023136"/>
    </source>
</evidence>
<proteinExistence type="inferred from homology"/>
<protein>
    <recommendedName>
        <fullName evidence="13">Sugar efflux transporter for intercellular exchange</fullName>
    </recommendedName>
</protein>
<keyword evidence="3" id="KW-0813">Transport</keyword>
<evidence type="ECO:0000313" key="11">
    <source>
        <dbReference type="EMBL" id="KAG5474267.1"/>
    </source>
</evidence>
<feature type="transmembrane region" description="Helical" evidence="10">
    <location>
        <begin position="6"/>
        <end position="24"/>
    </location>
</feature>
<dbReference type="InterPro" id="IPR004316">
    <property type="entry name" value="SWEET_rpt"/>
</dbReference>
<feature type="transmembrane region" description="Helical" evidence="10">
    <location>
        <begin position="199"/>
        <end position="222"/>
    </location>
</feature>
<keyword evidence="12" id="KW-1185">Reference proteome</keyword>
<dbReference type="EMBL" id="JAFEUZ010000028">
    <property type="protein sequence ID" value="KAG5474267.1"/>
    <property type="molecule type" value="Genomic_DNA"/>
</dbReference>
<dbReference type="GeneID" id="92513111"/>
<reference evidence="11 12" key="1">
    <citation type="submission" date="2021-03" db="EMBL/GenBank/DDBJ databases">
        <title>Leishmania (Mundinia) martiniquensis Genome sequencing and assembly.</title>
        <authorList>
            <person name="Almutairi H."/>
            <person name="Gatherer D."/>
        </authorList>
    </citation>
    <scope>NUCLEOTIDE SEQUENCE [LARGE SCALE GENOMIC DNA]</scope>
    <source>
        <strain evidence="11">LSCM1</strain>
    </source>
</reference>
<dbReference type="KEGG" id="lmat:92513111"/>
<dbReference type="PANTHER" id="PTHR10791:SF30">
    <property type="entry name" value="SUGAR TRANSPORTER SWEET1"/>
    <property type="match status" value="1"/>
</dbReference>
<keyword evidence="5" id="KW-0762">Sugar transport</keyword>
<evidence type="ECO:0000256" key="4">
    <source>
        <dbReference type="ARBA" id="ARBA00022475"/>
    </source>
</evidence>
<evidence type="ECO:0000256" key="1">
    <source>
        <dbReference type="ARBA" id="ARBA00004651"/>
    </source>
</evidence>
<dbReference type="Gene3D" id="1.20.1280.290">
    <property type="match status" value="2"/>
</dbReference>
<sequence length="242" mass="26250">MTAFTIIYNLLAYTAGGLSVMMNVSPLLTIRRLEQSGTVGASTITFYGAQMYNAVTWASYAVFTLSYPLLISSILGNAVSTYCSLVFLTVARREEKSGRTLQSTTYSKSLLTYIFFFVLCAVHLLLSIVFIMSGRLEVAKTMTGYEGSVACIVMLSAPLLAFKHIVATKNAEVLAPAMVGCAFFNTLCWLIAGTMVGDFFIAAPNVLCWLACCAQVVLLVMYGRRPTAPKEISEAIAPTPFN</sequence>
<organism evidence="11 12">
    <name type="scientific">Leishmania martiniquensis</name>
    <dbReference type="NCBI Taxonomy" id="1580590"/>
    <lineage>
        <taxon>Eukaryota</taxon>
        <taxon>Discoba</taxon>
        <taxon>Euglenozoa</taxon>
        <taxon>Kinetoplastea</taxon>
        <taxon>Metakinetoplastina</taxon>
        <taxon>Trypanosomatida</taxon>
        <taxon>Trypanosomatidae</taxon>
        <taxon>Leishmaniinae</taxon>
        <taxon>Leishmania</taxon>
    </lineage>
</organism>
<feature type="transmembrane region" description="Helical" evidence="10">
    <location>
        <begin position="174"/>
        <end position="193"/>
    </location>
</feature>